<dbReference type="OrthoDB" id="1096080at2"/>
<dbReference type="Proteomes" id="UP000036951">
    <property type="component" value="Unassembled WGS sequence"/>
</dbReference>
<feature type="signal peptide" evidence="1">
    <location>
        <begin position="1"/>
        <end position="26"/>
    </location>
</feature>
<dbReference type="Gene3D" id="2.60.40.2620">
    <property type="entry name" value="Fimbrillin-like"/>
    <property type="match status" value="1"/>
</dbReference>
<comment type="caution">
    <text evidence="2">The sequence shown here is derived from an EMBL/GenBank/DDBJ whole genome shotgun (WGS) entry which is preliminary data.</text>
</comment>
<dbReference type="Pfam" id="PF13149">
    <property type="entry name" value="Mfa_like_1"/>
    <property type="match status" value="1"/>
</dbReference>
<dbReference type="PROSITE" id="PS51257">
    <property type="entry name" value="PROKAR_LIPOPROTEIN"/>
    <property type="match status" value="1"/>
</dbReference>
<feature type="chain" id="PRO_5034754380" description="Fimbrillin family protein" evidence="1">
    <location>
        <begin position="27"/>
        <end position="306"/>
    </location>
</feature>
<keyword evidence="1" id="KW-0732">Signal</keyword>
<dbReference type="InterPro" id="IPR042278">
    <property type="entry name" value="Mfa-like_1_N"/>
</dbReference>
<evidence type="ECO:0008006" key="4">
    <source>
        <dbReference type="Google" id="ProtNLM"/>
    </source>
</evidence>
<dbReference type="InterPro" id="IPR025049">
    <property type="entry name" value="Mfa-like_1"/>
</dbReference>
<keyword evidence="3" id="KW-1185">Reference proteome</keyword>
<evidence type="ECO:0000256" key="1">
    <source>
        <dbReference type="SAM" id="SignalP"/>
    </source>
</evidence>
<dbReference type="AlphaFoldDB" id="A0A8E1UR09"/>
<gene>
    <name evidence="2" type="ORF">ACU52_02480</name>
</gene>
<dbReference type="EMBL" id="LFQU01000002">
    <property type="protein sequence ID" value="KOO69530.1"/>
    <property type="molecule type" value="Genomic_DNA"/>
</dbReference>
<accession>A0A8E1UR09</accession>
<evidence type="ECO:0000313" key="3">
    <source>
        <dbReference type="Proteomes" id="UP000036951"/>
    </source>
</evidence>
<reference evidence="2 3" key="1">
    <citation type="submission" date="2015-06" db="EMBL/GenBank/DDBJ databases">
        <title>Prevotella sp. 109, sp. nov., a novel member of the family Prevotellaceae isolated from human faeces.</title>
        <authorList>
            <person name="Shkoporov A.N."/>
            <person name="Chaplin A.V."/>
            <person name="Kafarskaia L.I."/>
            <person name="Efimov B.A."/>
        </authorList>
    </citation>
    <scope>NUCLEOTIDE SEQUENCE [LARGE SCALE GENOMIC DNA]</scope>
    <source>
        <strain evidence="2 3">109</strain>
    </source>
</reference>
<dbReference type="CDD" id="cd13121">
    <property type="entry name" value="BF2867_like_C"/>
    <property type="match status" value="1"/>
</dbReference>
<sequence>MIKKNILIWMTAALAFCACSSSENNGDEGEIDPPSPHAVPIKISTTMESVDGTRATDYGFEAGDRIGLFVVNHNADGTPGTLQPVGNHVDNMRFTYSGTWTPDEQIYWKDETTHADFYLYYPYTPSLTSVNAMPFSTMANQSNTSDYKASDLLVGITKDVAPTEAAVGITASHVMSQMLINLAAGNGFTDESLAAASVSVKINGIKTQATVDLATKAVTPTGTATSITPLKENGSYKAIIVPQTVAQGNLVTVTVDGRDYNLQKAFTFESGKRHKFTVTLSKTSNGINVDIDDWEDDGTDNGGTAE</sequence>
<dbReference type="Gene3D" id="2.60.40.2630">
    <property type="match status" value="1"/>
</dbReference>
<protein>
    <recommendedName>
        <fullName evidence="4">Fimbrillin family protein</fullName>
    </recommendedName>
</protein>
<dbReference type="CDD" id="cd13120">
    <property type="entry name" value="BF2867_like_N"/>
    <property type="match status" value="1"/>
</dbReference>
<organism evidence="2 3">
    <name type="scientific">Xylanibacter rarus</name>
    <dbReference type="NCBI Taxonomy" id="1676614"/>
    <lineage>
        <taxon>Bacteria</taxon>
        <taxon>Pseudomonadati</taxon>
        <taxon>Bacteroidota</taxon>
        <taxon>Bacteroidia</taxon>
        <taxon>Bacteroidales</taxon>
        <taxon>Prevotellaceae</taxon>
        <taxon>Xylanibacter</taxon>
    </lineage>
</organism>
<name>A0A8E1UR09_9BACT</name>
<proteinExistence type="predicted"/>
<evidence type="ECO:0000313" key="2">
    <source>
        <dbReference type="EMBL" id="KOO69530.1"/>
    </source>
</evidence>
<dbReference type="RefSeq" id="WP_021855869.1">
    <property type="nucleotide sequence ID" value="NZ_DAWCKJ010000003.1"/>
</dbReference>